<evidence type="ECO:0000313" key="2">
    <source>
        <dbReference type="EMBL" id="CAH0017243.1"/>
    </source>
</evidence>
<evidence type="ECO:0000256" key="1">
    <source>
        <dbReference type="SAM" id="MobiDB-lite"/>
    </source>
</evidence>
<gene>
    <name evidence="2" type="ORF">CRHIZ90672A_00016494</name>
</gene>
<comment type="caution">
    <text evidence="2">The sequence shown here is derived from an EMBL/GenBank/DDBJ whole genome shotgun (WGS) entry which is preliminary data.</text>
</comment>
<keyword evidence="3" id="KW-1185">Reference proteome</keyword>
<sequence length="85" mass="9341">MLGVAVVFLQQVSERAAACSSLGCSWSLAWDGNARSQQSLAGFNPQATLRSWELEEIEFDTVGTERLEKDQSGTNLQSTQPHKNK</sequence>
<organism evidence="2 3">
    <name type="scientific">Clonostachys rhizophaga</name>
    <dbReference type="NCBI Taxonomy" id="160324"/>
    <lineage>
        <taxon>Eukaryota</taxon>
        <taxon>Fungi</taxon>
        <taxon>Dikarya</taxon>
        <taxon>Ascomycota</taxon>
        <taxon>Pezizomycotina</taxon>
        <taxon>Sordariomycetes</taxon>
        <taxon>Hypocreomycetidae</taxon>
        <taxon>Hypocreales</taxon>
        <taxon>Bionectriaceae</taxon>
        <taxon>Clonostachys</taxon>
    </lineage>
</organism>
<proteinExistence type="predicted"/>
<accession>A0A9N9YFM8</accession>
<feature type="compositionally biased region" description="Polar residues" evidence="1">
    <location>
        <begin position="72"/>
        <end position="85"/>
    </location>
</feature>
<protein>
    <submittedName>
        <fullName evidence="2">Uncharacterized protein</fullName>
    </submittedName>
</protein>
<dbReference type="Proteomes" id="UP000696573">
    <property type="component" value="Unassembled WGS sequence"/>
</dbReference>
<name>A0A9N9YFM8_9HYPO</name>
<feature type="region of interest" description="Disordered" evidence="1">
    <location>
        <begin position="63"/>
        <end position="85"/>
    </location>
</feature>
<dbReference type="AlphaFoldDB" id="A0A9N9YFM8"/>
<evidence type="ECO:0000313" key="3">
    <source>
        <dbReference type="Proteomes" id="UP000696573"/>
    </source>
</evidence>
<dbReference type="EMBL" id="CABFNQ020000505">
    <property type="protein sequence ID" value="CAH0017243.1"/>
    <property type="molecule type" value="Genomic_DNA"/>
</dbReference>
<reference evidence="2" key="1">
    <citation type="submission" date="2021-10" db="EMBL/GenBank/DDBJ databases">
        <authorList>
            <person name="Piombo E."/>
        </authorList>
    </citation>
    <scope>NUCLEOTIDE SEQUENCE</scope>
</reference>